<dbReference type="NCBIfam" id="TIGR03426">
    <property type="entry name" value="shape_MreD"/>
    <property type="match status" value="1"/>
</dbReference>
<evidence type="ECO:0000256" key="6">
    <source>
        <dbReference type="ARBA" id="ARBA00022989"/>
    </source>
</evidence>
<proteinExistence type="inferred from homology"/>
<gene>
    <name evidence="9" type="primary">mreD</name>
    <name evidence="9" type="ORF">FY030_03860</name>
</gene>
<comment type="similarity">
    <text evidence="2">Belongs to the MreD family.</text>
</comment>
<keyword evidence="7 8" id="KW-0472">Membrane</keyword>
<keyword evidence="6 8" id="KW-1133">Transmembrane helix</keyword>
<evidence type="ECO:0000256" key="8">
    <source>
        <dbReference type="SAM" id="Phobius"/>
    </source>
</evidence>
<dbReference type="EMBL" id="CP044427">
    <property type="protein sequence ID" value="QFG67968.1"/>
    <property type="molecule type" value="Genomic_DNA"/>
</dbReference>
<feature type="transmembrane region" description="Helical" evidence="8">
    <location>
        <begin position="132"/>
        <end position="151"/>
    </location>
</feature>
<keyword evidence="10" id="KW-1185">Reference proteome</keyword>
<keyword evidence="3" id="KW-1003">Cell membrane</keyword>
<keyword evidence="5" id="KW-0133">Cell shape</keyword>
<dbReference type="Pfam" id="PF04093">
    <property type="entry name" value="MreD"/>
    <property type="match status" value="1"/>
</dbReference>
<keyword evidence="4 8" id="KW-0812">Transmembrane</keyword>
<accession>A0A5J6V2P7</accession>
<evidence type="ECO:0000256" key="4">
    <source>
        <dbReference type="ARBA" id="ARBA00022692"/>
    </source>
</evidence>
<dbReference type="GO" id="GO:0008360">
    <property type="term" value="P:regulation of cell shape"/>
    <property type="evidence" value="ECO:0007669"/>
    <property type="project" value="UniProtKB-KW"/>
</dbReference>
<protein>
    <submittedName>
        <fullName evidence="9">Rod shape-determining protein MreD</fullName>
    </submittedName>
</protein>
<dbReference type="KEGG" id="serw:FY030_03860"/>
<dbReference type="RefSeq" id="WP_158060360.1">
    <property type="nucleotide sequence ID" value="NZ_CP044427.1"/>
</dbReference>
<evidence type="ECO:0000256" key="1">
    <source>
        <dbReference type="ARBA" id="ARBA00004651"/>
    </source>
</evidence>
<evidence type="ECO:0000256" key="5">
    <source>
        <dbReference type="ARBA" id="ARBA00022960"/>
    </source>
</evidence>
<comment type="subcellular location">
    <subcellularLocation>
        <location evidence="1">Cell membrane</location>
        <topology evidence="1">Multi-pass membrane protein</topology>
    </subcellularLocation>
</comment>
<name>A0A5J6V2P7_9MICO</name>
<dbReference type="AlphaFoldDB" id="A0A5J6V2P7"/>
<dbReference type="InterPro" id="IPR007227">
    <property type="entry name" value="Cell_shape_determining_MreD"/>
</dbReference>
<evidence type="ECO:0000313" key="9">
    <source>
        <dbReference type="EMBL" id="QFG67968.1"/>
    </source>
</evidence>
<dbReference type="Proteomes" id="UP000326546">
    <property type="component" value="Chromosome"/>
</dbReference>
<evidence type="ECO:0000256" key="7">
    <source>
        <dbReference type="ARBA" id="ARBA00023136"/>
    </source>
</evidence>
<sequence length="161" mass="16730">MSRLPGVLLRVLLLLGAVLLPSAWPGGLPRPDLVILVVAAVGLLHRPSTGMLVGLLGGWLLDLVPPGAEPLGATALTYALVGLLLGLGRRLTVASPLLPWVATGLAAAAVLAVRWVASAAGLGVALPSELTWSWLMTMLVAVPLLPLLMGLERRLLDRGWV</sequence>
<dbReference type="GO" id="GO:0005886">
    <property type="term" value="C:plasma membrane"/>
    <property type="evidence" value="ECO:0007669"/>
    <property type="project" value="UniProtKB-SubCell"/>
</dbReference>
<organism evidence="9 10">
    <name type="scientific">Ornithinimicrobium pratense</name>
    <dbReference type="NCBI Taxonomy" id="2593973"/>
    <lineage>
        <taxon>Bacteria</taxon>
        <taxon>Bacillati</taxon>
        <taxon>Actinomycetota</taxon>
        <taxon>Actinomycetes</taxon>
        <taxon>Micrococcales</taxon>
        <taxon>Ornithinimicrobiaceae</taxon>
        <taxon>Ornithinimicrobium</taxon>
    </lineage>
</organism>
<evidence type="ECO:0000313" key="10">
    <source>
        <dbReference type="Proteomes" id="UP000326546"/>
    </source>
</evidence>
<evidence type="ECO:0000256" key="3">
    <source>
        <dbReference type="ARBA" id="ARBA00022475"/>
    </source>
</evidence>
<feature type="transmembrane region" description="Helical" evidence="8">
    <location>
        <begin position="70"/>
        <end position="88"/>
    </location>
</feature>
<evidence type="ECO:0000256" key="2">
    <source>
        <dbReference type="ARBA" id="ARBA00007776"/>
    </source>
</evidence>
<reference evidence="9 10" key="1">
    <citation type="submission" date="2019-09" db="EMBL/GenBank/DDBJ databases">
        <title>Serinicoccus pratensis sp. nov., isolated from meadow soil.</title>
        <authorList>
            <person name="Zhang W."/>
        </authorList>
    </citation>
    <scope>NUCLEOTIDE SEQUENCE [LARGE SCALE GENOMIC DNA]</scope>
    <source>
        <strain evidence="9 10">W204</strain>
    </source>
</reference>
<feature type="transmembrane region" description="Helical" evidence="8">
    <location>
        <begin position="100"/>
        <end position="126"/>
    </location>
</feature>